<feature type="compositionally biased region" description="Polar residues" evidence="17">
    <location>
        <begin position="111"/>
        <end position="120"/>
    </location>
</feature>
<sequence>MLSSLEAQALDTMQECAEADGAGELAQGVAAVQVTEGRGCGEAGGEEAQTNGLGRPGPPKRALSRPRLSSRKLSLQERSSGNSLSGPGELPGFAPYSTGPPPARSGRRPTIESNQISVTNSQDSVQLNQYKLKTEIGKGSYGVVKLAYNENDDTYYAMKVLSKKKILKQYGFPRRPPPRGPKAASEEQQKPPSPLERVYQEIAILKKLDHPNIVKLVEVLDDSSEDNLHLVFELMSKGPVMEVPTDSPFTEEQARRHFRDIVMGIEYLHYQKIIHRDIKPSNLLLGDDGRIKIADFGVSNQFEGNDAMLSSTAGTPAFMAPETLSETKKIFHGKALDVWAIGVTLYCLVYGKCPFMDDYILALHSKIKTKPVVFPLRPETGEQLKDLLLQMLDKNPDTRITIPQIKTHSWVSREGAEPLPREEEHCSIVEVTEEEVKNSVKLISSLSAVILVKAMLRKRSFGNPFEFGSRKSERSMSAPGNLLIDRNLCHFFKRKQSSGDGGKDVDLPDVCEDEAIS</sequence>
<evidence type="ECO:0000256" key="10">
    <source>
        <dbReference type="ARBA" id="ARBA00022860"/>
    </source>
</evidence>
<dbReference type="Gene3D" id="3.30.200.20">
    <property type="entry name" value="Phosphorylase Kinase, domain 1"/>
    <property type="match status" value="1"/>
</dbReference>
<evidence type="ECO:0000256" key="5">
    <source>
        <dbReference type="ARBA" id="ARBA00022553"/>
    </source>
</evidence>
<keyword evidence="11" id="KW-0539">Nucleus</keyword>
<feature type="binding site" evidence="16">
    <location>
        <position position="159"/>
    </location>
    <ligand>
        <name>ATP</name>
        <dbReference type="ChEBI" id="CHEBI:30616"/>
    </ligand>
</feature>
<comment type="catalytic activity">
    <reaction evidence="14">
        <text>L-threonyl-[protein] + ATP = O-phospho-L-threonyl-[protein] + ADP + H(+)</text>
        <dbReference type="Rhea" id="RHEA:46608"/>
        <dbReference type="Rhea" id="RHEA-COMP:11060"/>
        <dbReference type="Rhea" id="RHEA-COMP:11605"/>
        <dbReference type="ChEBI" id="CHEBI:15378"/>
        <dbReference type="ChEBI" id="CHEBI:30013"/>
        <dbReference type="ChEBI" id="CHEBI:30616"/>
        <dbReference type="ChEBI" id="CHEBI:61977"/>
        <dbReference type="ChEBI" id="CHEBI:456216"/>
        <dbReference type="EC" id="2.7.11.1"/>
    </reaction>
</comment>
<dbReference type="AlphaFoldDB" id="V9KN15"/>
<dbReference type="PROSITE" id="PS00108">
    <property type="entry name" value="PROTEIN_KINASE_ST"/>
    <property type="match status" value="1"/>
</dbReference>
<dbReference type="EMBL" id="JW867435">
    <property type="protein sequence ID" value="AFO99952.1"/>
    <property type="molecule type" value="mRNA"/>
</dbReference>
<dbReference type="SMART" id="SM00220">
    <property type="entry name" value="S_TKc"/>
    <property type="match status" value="1"/>
</dbReference>
<evidence type="ECO:0000256" key="12">
    <source>
        <dbReference type="ARBA" id="ARBA00047307"/>
    </source>
</evidence>
<dbReference type="GO" id="GO:0005737">
    <property type="term" value="C:cytoplasm"/>
    <property type="evidence" value="ECO:0007669"/>
    <property type="project" value="UniProtKB-SubCell"/>
</dbReference>
<dbReference type="PANTHER" id="PTHR24346:SF111">
    <property type="entry name" value="CALCIUM_CALMODULIN-DEPENDENT PROTEIN KINASE KINASE 1"/>
    <property type="match status" value="1"/>
</dbReference>
<evidence type="ECO:0000256" key="7">
    <source>
        <dbReference type="ARBA" id="ARBA00022741"/>
    </source>
</evidence>
<evidence type="ECO:0000256" key="15">
    <source>
        <dbReference type="ARBA" id="ARBA00048679"/>
    </source>
</evidence>
<keyword evidence="4" id="KW-0723">Serine/threonine-protein kinase</keyword>
<comment type="catalytic activity">
    <reaction evidence="13">
        <text>L-seryl-[protein] + ATP = O-phospho-L-seryl-[protein] + ADP + H(+)</text>
        <dbReference type="Rhea" id="RHEA:17989"/>
        <dbReference type="Rhea" id="RHEA-COMP:9863"/>
        <dbReference type="Rhea" id="RHEA-COMP:11604"/>
        <dbReference type="ChEBI" id="CHEBI:15378"/>
        <dbReference type="ChEBI" id="CHEBI:29999"/>
        <dbReference type="ChEBI" id="CHEBI:30616"/>
        <dbReference type="ChEBI" id="CHEBI:83421"/>
        <dbReference type="ChEBI" id="CHEBI:456216"/>
        <dbReference type="EC" id="2.7.11.17"/>
    </reaction>
</comment>
<dbReference type="GO" id="GO:0005524">
    <property type="term" value="F:ATP binding"/>
    <property type="evidence" value="ECO:0007669"/>
    <property type="project" value="UniProtKB-UniRule"/>
</dbReference>
<dbReference type="InterPro" id="IPR000719">
    <property type="entry name" value="Prot_kinase_dom"/>
</dbReference>
<evidence type="ECO:0000256" key="3">
    <source>
        <dbReference type="ARBA" id="ARBA00022490"/>
    </source>
</evidence>
<keyword evidence="8 19" id="KW-0418">Kinase</keyword>
<dbReference type="InterPro" id="IPR011009">
    <property type="entry name" value="Kinase-like_dom_sf"/>
</dbReference>
<dbReference type="InterPro" id="IPR017441">
    <property type="entry name" value="Protein_kinase_ATP_BS"/>
</dbReference>
<name>V9KN15_CALMI</name>
<proteinExistence type="evidence at transcript level"/>
<organism evidence="19">
    <name type="scientific">Callorhinchus milii</name>
    <name type="common">Ghost shark</name>
    <dbReference type="NCBI Taxonomy" id="7868"/>
    <lineage>
        <taxon>Eukaryota</taxon>
        <taxon>Metazoa</taxon>
        <taxon>Chordata</taxon>
        <taxon>Craniata</taxon>
        <taxon>Vertebrata</taxon>
        <taxon>Chondrichthyes</taxon>
        <taxon>Holocephali</taxon>
        <taxon>Chimaeriformes</taxon>
        <taxon>Callorhinchidae</taxon>
        <taxon>Callorhinchus</taxon>
    </lineage>
</organism>
<dbReference type="GO" id="GO:0004683">
    <property type="term" value="F:calcium/calmodulin-dependent protein kinase activity"/>
    <property type="evidence" value="ECO:0007669"/>
    <property type="project" value="UniProtKB-EC"/>
</dbReference>
<dbReference type="FunFam" id="1.10.510.10:FF:000091">
    <property type="entry name" value="Calcium/calmodulin-dependent protein kinase kinase 2 isoform 1"/>
    <property type="match status" value="1"/>
</dbReference>
<evidence type="ECO:0000256" key="17">
    <source>
        <dbReference type="SAM" id="MobiDB-lite"/>
    </source>
</evidence>
<evidence type="ECO:0000256" key="13">
    <source>
        <dbReference type="ARBA" id="ARBA00047430"/>
    </source>
</evidence>
<dbReference type="InterPro" id="IPR008271">
    <property type="entry name" value="Ser/Thr_kinase_AS"/>
</dbReference>
<dbReference type="SUPFAM" id="SSF56112">
    <property type="entry name" value="Protein kinase-like (PK-like)"/>
    <property type="match status" value="1"/>
</dbReference>
<feature type="compositionally biased region" description="Polar residues" evidence="17">
    <location>
        <begin position="76"/>
        <end position="85"/>
    </location>
</feature>
<feature type="region of interest" description="Disordered" evidence="17">
    <location>
        <begin position="169"/>
        <end position="195"/>
    </location>
</feature>
<keyword evidence="10" id="KW-0112">Calmodulin-binding</keyword>
<dbReference type="PROSITE" id="PS50011">
    <property type="entry name" value="PROTEIN_KINASE_DOM"/>
    <property type="match status" value="1"/>
</dbReference>
<evidence type="ECO:0000259" key="18">
    <source>
        <dbReference type="PROSITE" id="PS50011"/>
    </source>
</evidence>
<evidence type="ECO:0000256" key="6">
    <source>
        <dbReference type="ARBA" id="ARBA00022679"/>
    </source>
</evidence>
<dbReference type="Pfam" id="PF00069">
    <property type="entry name" value="Pkinase"/>
    <property type="match status" value="1"/>
</dbReference>
<keyword evidence="7 16" id="KW-0547">Nucleotide-binding</keyword>
<accession>V9KN15</accession>
<comment type="catalytic activity">
    <reaction evidence="15">
        <text>L-seryl-[protein] + ATP = O-phospho-L-seryl-[protein] + ADP + H(+)</text>
        <dbReference type="Rhea" id="RHEA:17989"/>
        <dbReference type="Rhea" id="RHEA-COMP:9863"/>
        <dbReference type="Rhea" id="RHEA-COMP:11604"/>
        <dbReference type="ChEBI" id="CHEBI:15378"/>
        <dbReference type="ChEBI" id="CHEBI:29999"/>
        <dbReference type="ChEBI" id="CHEBI:30616"/>
        <dbReference type="ChEBI" id="CHEBI:83421"/>
        <dbReference type="ChEBI" id="CHEBI:456216"/>
        <dbReference type="EC" id="2.7.11.1"/>
    </reaction>
</comment>
<evidence type="ECO:0000256" key="8">
    <source>
        <dbReference type="ARBA" id="ARBA00022777"/>
    </source>
</evidence>
<comment type="subcellular location">
    <subcellularLocation>
        <location evidence="2">Cytoplasm</location>
    </subcellularLocation>
    <subcellularLocation>
        <location evidence="1">Nucleus</location>
    </subcellularLocation>
</comment>
<dbReference type="Gene3D" id="1.10.510.10">
    <property type="entry name" value="Transferase(Phosphotransferase) domain 1"/>
    <property type="match status" value="1"/>
</dbReference>
<evidence type="ECO:0000256" key="14">
    <source>
        <dbReference type="ARBA" id="ARBA00047899"/>
    </source>
</evidence>
<evidence type="ECO:0000256" key="1">
    <source>
        <dbReference type="ARBA" id="ARBA00004123"/>
    </source>
</evidence>
<evidence type="ECO:0000256" key="11">
    <source>
        <dbReference type="ARBA" id="ARBA00023242"/>
    </source>
</evidence>
<protein>
    <submittedName>
        <fullName evidence="19">Calcium/calmodulin-dependent protein kinase kinase 1-like protein</fullName>
    </submittedName>
</protein>
<dbReference type="GO" id="GO:0005654">
    <property type="term" value="C:nucleoplasm"/>
    <property type="evidence" value="ECO:0007669"/>
    <property type="project" value="UniProtKB-ARBA"/>
</dbReference>
<reference evidence="19" key="1">
    <citation type="journal article" date="2014" name="Nature">
        <title>Elephant shark genome provides unique insights into gnathostome evolution.</title>
        <authorList>
            <consortium name="International Elephant Shark Genome Sequencing Consortium"/>
            <person name="Venkatesh B."/>
            <person name="Lee A.P."/>
            <person name="Ravi V."/>
            <person name="Maurya A.K."/>
            <person name="Lian M.M."/>
            <person name="Swann J.B."/>
            <person name="Ohta Y."/>
            <person name="Flajnik M.F."/>
            <person name="Sutoh Y."/>
            <person name="Kasahara M."/>
            <person name="Hoon S."/>
            <person name="Gangu V."/>
            <person name="Roy S.W."/>
            <person name="Irimia M."/>
            <person name="Korzh V."/>
            <person name="Kondrychyn I."/>
            <person name="Lim Z.W."/>
            <person name="Tay B.H."/>
            <person name="Tohari S."/>
            <person name="Kong K.W."/>
            <person name="Ho S."/>
            <person name="Lorente-Galdos B."/>
            <person name="Quilez J."/>
            <person name="Marques-Bonet T."/>
            <person name="Raney B.J."/>
            <person name="Ingham P.W."/>
            <person name="Tay A."/>
            <person name="Hillier L.W."/>
            <person name="Minx P."/>
            <person name="Boehm T."/>
            <person name="Wilson R.K."/>
            <person name="Brenner S."/>
            <person name="Warren W.C."/>
        </authorList>
    </citation>
    <scope>NUCLEOTIDE SEQUENCE</scope>
    <source>
        <tissue evidence="19">Brain</tissue>
    </source>
</reference>
<evidence type="ECO:0000313" key="19">
    <source>
        <dbReference type="EMBL" id="AFO99952.1"/>
    </source>
</evidence>
<evidence type="ECO:0000256" key="16">
    <source>
        <dbReference type="PROSITE-ProRule" id="PRU10141"/>
    </source>
</evidence>
<keyword evidence="6" id="KW-0808">Transferase</keyword>
<dbReference type="FunFam" id="3.30.200.20:FF:000429">
    <property type="entry name" value="Calcium/calmodulin-dependent protein kinase kinase"/>
    <property type="match status" value="1"/>
</dbReference>
<dbReference type="GO" id="GO:0005516">
    <property type="term" value="F:calmodulin binding"/>
    <property type="evidence" value="ECO:0007669"/>
    <property type="project" value="UniProtKB-KW"/>
</dbReference>
<feature type="region of interest" description="Disordered" evidence="17">
    <location>
        <begin position="39"/>
        <end position="120"/>
    </location>
</feature>
<dbReference type="CDD" id="cd14118">
    <property type="entry name" value="STKc_CAMKK"/>
    <property type="match status" value="1"/>
</dbReference>
<keyword evidence="9 16" id="KW-0067">ATP-binding</keyword>
<dbReference type="GO" id="GO:0035556">
    <property type="term" value="P:intracellular signal transduction"/>
    <property type="evidence" value="ECO:0007669"/>
    <property type="project" value="TreeGrafter"/>
</dbReference>
<comment type="catalytic activity">
    <reaction evidence="12">
        <text>L-threonyl-[protein] + ATP = O-phospho-L-threonyl-[protein] + ADP + H(+)</text>
        <dbReference type="Rhea" id="RHEA:46608"/>
        <dbReference type="Rhea" id="RHEA-COMP:11060"/>
        <dbReference type="Rhea" id="RHEA-COMP:11605"/>
        <dbReference type="ChEBI" id="CHEBI:15378"/>
        <dbReference type="ChEBI" id="CHEBI:30013"/>
        <dbReference type="ChEBI" id="CHEBI:30616"/>
        <dbReference type="ChEBI" id="CHEBI:61977"/>
        <dbReference type="ChEBI" id="CHEBI:456216"/>
        <dbReference type="EC" id="2.7.11.17"/>
    </reaction>
</comment>
<keyword evidence="3" id="KW-0963">Cytoplasm</keyword>
<evidence type="ECO:0000256" key="9">
    <source>
        <dbReference type="ARBA" id="ARBA00022840"/>
    </source>
</evidence>
<feature type="domain" description="Protein kinase" evidence="18">
    <location>
        <begin position="130"/>
        <end position="411"/>
    </location>
</feature>
<evidence type="ECO:0000256" key="4">
    <source>
        <dbReference type="ARBA" id="ARBA00022527"/>
    </source>
</evidence>
<dbReference type="PANTHER" id="PTHR24346">
    <property type="entry name" value="MAP/MICROTUBULE AFFINITY-REGULATING KINASE"/>
    <property type="match status" value="1"/>
</dbReference>
<evidence type="ECO:0000256" key="2">
    <source>
        <dbReference type="ARBA" id="ARBA00004496"/>
    </source>
</evidence>
<dbReference type="PROSITE" id="PS00107">
    <property type="entry name" value="PROTEIN_KINASE_ATP"/>
    <property type="match status" value="1"/>
</dbReference>
<keyword evidence="5" id="KW-0597">Phosphoprotein</keyword>